<dbReference type="Pfam" id="PF04149">
    <property type="entry name" value="DUF397"/>
    <property type="match status" value="1"/>
</dbReference>
<proteinExistence type="predicted"/>
<protein>
    <recommendedName>
        <fullName evidence="1">DUF397 domain-containing protein</fullName>
    </recommendedName>
</protein>
<keyword evidence="3" id="KW-1185">Reference proteome</keyword>
<dbReference type="Proteomes" id="UP000548476">
    <property type="component" value="Unassembled WGS sequence"/>
</dbReference>
<dbReference type="EMBL" id="JACHGT010000017">
    <property type="protein sequence ID" value="MBB6038581.1"/>
    <property type="molecule type" value="Genomic_DNA"/>
</dbReference>
<name>A0A841FMP8_9ACTN</name>
<dbReference type="InterPro" id="IPR007278">
    <property type="entry name" value="DUF397"/>
</dbReference>
<organism evidence="2 3">
    <name type="scientific">Phytomonospora endophytica</name>
    <dbReference type="NCBI Taxonomy" id="714109"/>
    <lineage>
        <taxon>Bacteria</taxon>
        <taxon>Bacillati</taxon>
        <taxon>Actinomycetota</taxon>
        <taxon>Actinomycetes</taxon>
        <taxon>Micromonosporales</taxon>
        <taxon>Micromonosporaceae</taxon>
        <taxon>Phytomonospora</taxon>
    </lineage>
</organism>
<sequence>MNTRHITWWRKSKRSGASGGDCVETASARDVETIFVRDSKHTAGPALTVPRDTFTGFLQNLKGDRFNR</sequence>
<gene>
    <name evidence="2" type="ORF">HNR73_006467</name>
</gene>
<reference evidence="2 3" key="1">
    <citation type="submission" date="2020-08" db="EMBL/GenBank/DDBJ databases">
        <title>Genomic Encyclopedia of Type Strains, Phase IV (KMG-IV): sequencing the most valuable type-strain genomes for metagenomic binning, comparative biology and taxonomic classification.</title>
        <authorList>
            <person name="Goeker M."/>
        </authorList>
    </citation>
    <scope>NUCLEOTIDE SEQUENCE [LARGE SCALE GENOMIC DNA]</scope>
    <source>
        <strain evidence="2 3">YIM 65646</strain>
    </source>
</reference>
<dbReference type="AlphaFoldDB" id="A0A841FMP8"/>
<evidence type="ECO:0000259" key="1">
    <source>
        <dbReference type="Pfam" id="PF04149"/>
    </source>
</evidence>
<evidence type="ECO:0000313" key="3">
    <source>
        <dbReference type="Proteomes" id="UP000548476"/>
    </source>
</evidence>
<dbReference type="RefSeq" id="WP_184791367.1">
    <property type="nucleotide sequence ID" value="NZ_BONT01000069.1"/>
</dbReference>
<comment type="caution">
    <text evidence="2">The sequence shown here is derived from an EMBL/GenBank/DDBJ whole genome shotgun (WGS) entry which is preliminary data.</text>
</comment>
<evidence type="ECO:0000313" key="2">
    <source>
        <dbReference type="EMBL" id="MBB6038581.1"/>
    </source>
</evidence>
<feature type="domain" description="DUF397" evidence="1">
    <location>
        <begin position="9"/>
        <end position="62"/>
    </location>
</feature>
<accession>A0A841FMP8</accession>